<comment type="catalytic activity">
    <reaction evidence="5 6">
        <text>4 porphobilinogen + H2O = hydroxymethylbilane + 4 NH4(+)</text>
        <dbReference type="Rhea" id="RHEA:13185"/>
        <dbReference type="ChEBI" id="CHEBI:15377"/>
        <dbReference type="ChEBI" id="CHEBI:28938"/>
        <dbReference type="ChEBI" id="CHEBI:57845"/>
        <dbReference type="ChEBI" id="CHEBI:58126"/>
        <dbReference type="EC" id="2.5.1.61"/>
    </reaction>
</comment>
<comment type="function">
    <text evidence="1 6">Tetrapolymerization of the monopyrrole PBG into the hydroxymethylbilane pre-uroporphyrinogen in several discrete steps.</text>
</comment>
<dbReference type="HAMAP" id="MF_00260">
    <property type="entry name" value="Porphobil_deam"/>
    <property type="match status" value="1"/>
</dbReference>
<dbReference type="PRINTS" id="PR00151">
    <property type="entry name" value="PORPHBDMNASE"/>
</dbReference>
<evidence type="ECO:0000259" key="7">
    <source>
        <dbReference type="Pfam" id="PF01379"/>
    </source>
</evidence>
<evidence type="ECO:0000313" key="9">
    <source>
        <dbReference type="EMBL" id="MBC5649182.1"/>
    </source>
</evidence>
<keyword evidence="4 6" id="KW-0627">Porphyrin biosynthesis</keyword>
<reference evidence="9 10" key="1">
    <citation type="submission" date="2020-08" db="EMBL/GenBank/DDBJ databases">
        <title>Genome public.</title>
        <authorList>
            <person name="Liu C."/>
            <person name="Sun Q."/>
        </authorList>
    </citation>
    <scope>NUCLEOTIDE SEQUENCE [LARGE SCALE GENOMIC DNA]</scope>
    <source>
        <strain evidence="9 10">NSJ-35</strain>
    </source>
</reference>
<sequence>MIIRVGSRASKLAVIQSQIVIDKIKKLFPDIRTELVTMKTAGDRILDKTLDQIGGKGLFVKELDRALTEERVDITVHSLKDVPMVVPEEIPICAVLEREDPRDALVLPEGKERMERDRPIGCSSLRRTSQLENLYEGWKVKPVRGNVLTRLEKLDRGEYSALILAKAGLSRLGIAGRIARIFGPDEMIPAACQGIIAVQARAGYAREVMQALNDKDSMIMAQAERAFVRALDGGCSVPTAAYCEVLESEIRLTGYYITPSGNKLVKTMTGPVQESRAIGINLAMQMKEES</sequence>
<dbReference type="Gene3D" id="3.30.160.40">
    <property type="entry name" value="Porphobilinogen deaminase, C-terminal domain"/>
    <property type="match status" value="1"/>
</dbReference>
<accession>A0ABR7EHD0</accession>
<feature type="domain" description="Porphobilinogen deaminase N-terminal" evidence="7">
    <location>
        <begin position="3"/>
        <end position="203"/>
    </location>
</feature>
<dbReference type="GO" id="GO:0004418">
    <property type="term" value="F:hydroxymethylbilane synthase activity"/>
    <property type="evidence" value="ECO:0007669"/>
    <property type="project" value="UniProtKB-EC"/>
</dbReference>
<comment type="similarity">
    <text evidence="2 6">Belongs to the HMBS family.</text>
</comment>
<proteinExistence type="inferred from homology"/>
<comment type="subunit">
    <text evidence="6">Monomer.</text>
</comment>
<evidence type="ECO:0000259" key="8">
    <source>
        <dbReference type="Pfam" id="PF03900"/>
    </source>
</evidence>
<dbReference type="PANTHER" id="PTHR11557">
    <property type="entry name" value="PORPHOBILINOGEN DEAMINASE"/>
    <property type="match status" value="1"/>
</dbReference>
<evidence type="ECO:0000313" key="10">
    <source>
        <dbReference type="Proteomes" id="UP000606889"/>
    </source>
</evidence>
<evidence type="ECO:0000256" key="1">
    <source>
        <dbReference type="ARBA" id="ARBA00002869"/>
    </source>
</evidence>
<dbReference type="Pfam" id="PF01379">
    <property type="entry name" value="Porphobil_deam"/>
    <property type="match status" value="1"/>
</dbReference>
<evidence type="ECO:0000256" key="6">
    <source>
        <dbReference type="HAMAP-Rule" id="MF_00260"/>
    </source>
</evidence>
<dbReference type="PIRSF" id="PIRSF001438">
    <property type="entry name" value="4pyrrol_synth_OHMeBilane_synth"/>
    <property type="match status" value="1"/>
</dbReference>
<dbReference type="InterPro" id="IPR022417">
    <property type="entry name" value="Porphobilin_deaminase_N"/>
</dbReference>
<dbReference type="SUPFAM" id="SSF53850">
    <property type="entry name" value="Periplasmic binding protein-like II"/>
    <property type="match status" value="1"/>
</dbReference>
<comment type="miscellaneous">
    <text evidence="6">The porphobilinogen subunits are added to the dipyrromethane group.</text>
</comment>
<evidence type="ECO:0000256" key="5">
    <source>
        <dbReference type="ARBA" id="ARBA00048169"/>
    </source>
</evidence>
<keyword evidence="10" id="KW-1185">Reference proteome</keyword>
<dbReference type="InterPro" id="IPR022418">
    <property type="entry name" value="Porphobilinogen_deaminase_C"/>
</dbReference>
<feature type="modified residue" description="S-(dipyrrolylmethanemethyl)cysteine" evidence="6">
    <location>
        <position position="235"/>
    </location>
</feature>
<gene>
    <name evidence="6 9" type="primary">hemC</name>
    <name evidence="9" type="ORF">H8S18_12610</name>
</gene>
<comment type="cofactor">
    <cofactor evidence="6">
        <name>dipyrromethane</name>
        <dbReference type="ChEBI" id="CHEBI:60342"/>
    </cofactor>
    <text evidence="6">Binds 1 dipyrromethane group covalently.</text>
</comment>
<evidence type="ECO:0000256" key="2">
    <source>
        <dbReference type="ARBA" id="ARBA00005638"/>
    </source>
</evidence>
<dbReference type="EMBL" id="JACOON010000007">
    <property type="protein sequence ID" value="MBC5649182.1"/>
    <property type="molecule type" value="Genomic_DNA"/>
</dbReference>
<dbReference type="Pfam" id="PF03900">
    <property type="entry name" value="Porphobil_deamC"/>
    <property type="match status" value="1"/>
</dbReference>
<dbReference type="InterPro" id="IPR000860">
    <property type="entry name" value="HemC"/>
</dbReference>
<evidence type="ECO:0000256" key="4">
    <source>
        <dbReference type="ARBA" id="ARBA00023244"/>
    </source>
</evidence>
<dbReference type="PANTHER" id="PTHR11557:SF0">
    <property type="entry name" value="PORPHOBILINOGEN DEAMINASE"/>
    <property type="match status" value="1"/>
</dbReference>
<dbReference type="Gene3D" id="3.40.190.10">
    <property type="entry name" value="Periplasmic binding protein-like II"/>
    <property type="match status" value="2"/>
</dbReference>
<dbReference type="NCBIfam" id="TIGR00212">
    <property type="entry name" value="hemC"/>
    <property type="match status" value="1"/>
</dbReference>
<name>A0ABR7EHD0_9FIRM</name>
<keyword evidence="3 6" id="KW-0808">Transferase</keyword>
<dbReference type="RefSeq" id="WP_186858631.1">
    <property type="nucleotide sequence ID" value="NZ_JACOON010000007.1"/>
</dbReference>
<organism evidence="9 10">
    <name type="scientific">Christensenella tenuis</name>
    <dbReference type="NCBI Taxonomy" id="2763033"/>
    <lineage>
        <taxon>Bacteria</taxon>
        <taxon>Bacillati</taxon>
        <taxon>Bacillota</taxon>
        <taxon>Clostridia</taxon>
        <taxon>Christensenellales</taxon>
        <taxon>Christensenellaceae</taxon>
        <taxon>Christensenella</taxon>
    </lineage>
</organism>
<protein>
    <recommendedName>
        <fullName evidence="6">Porphobilinogen deaminase</fullName>
        <shortName evidence="6">PBG</shortName>
        <ecNumber evidence="6">2.5.1.61</ecNumber>
    </recommendedName>
    <alternativeName>
        <fullName evidence="6">Hydroxymethylbilane synthase</fullName>
        <shortName evidence="6">HMBS</shortName>
    </alternativeName>
    <alternativeName>
        <fullName evidence="6">Pre-uroporphyrinogen synthase</fullName>
    </alternativeName>
</protein>
<dbReference type="EC" id="2.5.1.61" evidence="6"/>
<dbReference type="InterPro" id="IPR036803">
    <property type="entry name" value="Porphobilinogen_deaminase_C_sf"/>
</dbReference>
<evidence type="ECO:0000256" key="3">
    <source>
        <dbReference type="ARBA" id="ARBA00022679"/>
    </source>
</evidence>
<comment type="caution">
    <text evidence="9">The sequence shown here is derived from an EMBL/GenBank/DDBJ whole genome shotgun (WGS) entry which is preliminary data.</text>
</comment>
<feature type="domain" description="Porphobilinogen deaminase C-terminal" evidence="8">
    <location>
        <begin position="220"/>
        <end position="287"/>
    </location>
</feature>
<dbReference type="CDD" id="cd13647">
    <property type="entry name" value="PBP2_PBGD_2"/>
    <property type="match status" value="1"/>
</dbReference>
<dbReference type="Proteomes" id="UP000606889">
    <property type="component" value="Unassembled WGS sequence"/>
</dbReference>
<dbReference type="SUPFAM" id="SSF54782">
    <property type="entry name" value="Porphobilinogen deaminase (hydroxymethylbilane synthase), C-terminal domain"/>
    <property type="match status" value="1"/>
</dbReference>